<dbReference type="InterPro" id="IPR018060">
    <property type="entry name" value="HTH_AraC"/>
</dbReference>
<dbReference type="Proteomes" id="UP001501147">
    <property type="component" value="Unassembled WGS sequence"/>
</dbReference>
<gene>
    <name evidence="6" type="primary">sphR</name>
    <name evidence="6" type="ORF">GCM10023329_45240</name>
</gene>
<protein>
    <submittedName>
        <fullName evidence="6">AraC family transcriptional regulator SphR</fullName>
    </submittedName>
</protein>
<keyword evidence="1" id="KW-0805">Transcription regulation</keyword>
<dbReference type="PANTHER" id="PTHR47894:SF1">
    <property type="entry name" value="HTH-TYPE TRANSCRIPTIONAL REGULATOR VQSM"/>
    <property type="match status" value="1"/>
</dbReference>
<evidence type="ECO:0000313" key="6">
    <source>
        <dbReference type="EMBL" id="GAA4788918.1"/>
    </source>
</evidence>
<sequence>MDGPRAREPRPAPAGGDAHPASARAASRPPDAVPADPRHGSATLTPHLLRHLVLVAAGRGCDLGPALERVGLCGSDLELVGRRISYRQASSVIRAAIRELDDPGLGLAVARRQRATSWGLVGFALLASPTLRDALALGLRHHGAGGSMLDYRLRPVPGGTAVLAAPRFSDSLRAFLLEEAFGSIVALARDALGPCFAPRAVSVRHSRPAYGARYEQWFACPVAFGAREDRLDFPDAWLDHPLPGADAYALAQTVRLLDAARARDRRDQDLVEEVEVAVARSLPRVPTLARQALARGMSERTLRRRLAAHGTTYQALVDSVRLVRAEELITTGDLPFPQVAARLGFGDTRALRRAVARWFGTSPSALRRSPAAPVTSGGPAGTPPCTPSR</sequence>
<dbReference type="SUPFAM" id="SSF46689">
    <property type="entry name" value="Homeodomain-like"/>
    <property type="match status" value="1"/>
</dbReference>
<keyword evidence="3" id="KW-0804">Transcription</keyword>
<evidence type="ECO:0000256" key="2">
    <source>
        <dbReference type="ARBA" id="ARBA00023125"/>
    </source>
</evidence>
<keyword evidence="2" id="KW-0238">DNA-binding</keyword>
<evidence type="ECO:0000256" key="4">
    <source>
        <dbReference type="SAM" id="MobiDB-lite"/>
    </source>
</evidence>
<dbReference type="PANTHER" id="PTHR47894">
    <property type="entry name" value="HTH-TYPE TRANSCRIPTIONAL REGULATOR GADX"/>
    <property type="match status" value="1"/>
</dbReference>
<dbReference type="InterPro" id="IPR032687">
    <property type="entry name" value="AraC-type_N"/>
</dbReference>
<dbReference type="InterPro" id="IPR009057">
    <property type="entry name" value="Homeodomain-like_sf"/>
</dbReference>
<feature type="domain" description="HTH araC/xylS-type" evidence="5">
    <location>
        <begin position="272"/>
        <end position="369"/>
    </location>
</feature>
<dbReference type="PROSITE" id="PS00041">
    <property type="entry name" value="HTH_ARAC_FAMILY_1"/>
    <property type="match status" value="1"/>
</dbReference>
<evidence type="ECO:0000256" key="1">
    <source>
        <dbReference type="ARBA" id="ARBA00023015"/>
    </source>
</evidence>
<dbReference type="Pfam" id="PF12833">
    <property type="entry name" value="HTH_18"/>
    <property type="match status" value="1"/>
</dbReference>
<evidence type="ECO:0000313" key="7">
    <source>
        <dbReference type="Proteomes" id="UP001501147"/>
    </source>
</evidence>
<dbReference type="Pfam" id="PF12625">
    <property type="entry name" value="Arabinose_bd"/>
    <property type="match status" value="1"/>
</dbReference>
<dbReference type="InterPro" id="IPR018062">
    <property type="entry name" value="HTH_AraC-typ_CS"/>
</dbReference>
<feature type="compositionally biased region" description="Basic and acidic residues" evidence="4">
    <location>
        <begin position="1"/>
        <end position="10"/>
    </location>
</feature>
<feature type="compositionally biased region" description="Low complexity" evidence="4">
    <location>
        <begin position="13"/>
        <end position="35"/>
    </location>
</feature>
<keyword evidence="7" id="KW-1185">Reference proteome</keyword>
<name>A0ABP9B1L0_9ACTN</name>
<evidence type="ECO:0000259" key="5">
    <source>
        <dbReference type="PROSITE" id="PS01124"/>
    </source>
</evidence>
<feature type="region of interest" description="Disordered" evidence="4">
    <location>
        <begin position="366"/>
        <end position="389"/>
    </location>
</feature>
<feature type="region of interest" description="Disordered" evidence="4">
    <location>
        <begin position="1"/>
        <end position="41"/>
    </location>
</feature>
<comment type="caution">
    <text evidence="6">The sequence shown here is derived from an EMBL/GenBank/DDBJ whole genome shotgun (WGS) entry which is preliminary data.</text>
</comment>
<dbReference type="RefSeq" id="WP_345615271.1">
    <property type="nucleotide sequence ID" value="NZ_BAABJV010000014.1"/>
</dbReference>
<dbReference type="Gene3D" id="1.10.10.60">
    <property type="entry name" value="Homeodomain-like"/>
    <property type="match status" value="1"/>
</dbReference>
<proteinExistence type="predicted"/>
<organism evidence="6 7">
    <name type="scientific">Streptomyces sanyensis</name>
    <dbReference type="NCBI Taxonomy" id="568869"/>
    <lineage>
        <taxon>Bacteria</taxon>
        <taxon>Bacillati</taxon>
        <taxon>Actinomycetota</taxon>
        <taxon>Actinomycetes</taxon>
        <taxon>Kitasatosporales</taxon>
        <taxon>Streptomycetaceae</taxon>
        <taxon>Streptomyces</taxon>
    </lineage>
</organism>
<dbReference type="PROSITE" id="PS01124">
    <property type="entry name" value="HTH_ARAC_FAMILY_2"/>
    <property type="match status" value="1"/>
</dbReference>
<dbReference type="SMART" id="SM00342">
    <property type="entry name" value="HTH_ARAC"/>
    <property type="match status" value="1"/>
</dbReference>
<evidence type="ECO:0000256" key="3">
    <source>
        <dbReference type="ARBA" id="ARBA00023163"/>
    </source>
</evidence>
<accession>A0ABP9B1L0</accession>
<reference evidence="7" key="1">
    <citation type="journal article" date="2019" name="Int. J. Syst. Evol. Microbiol.">
        <title>The Global Catalogue of Microorganisms (GCM) 10K type strain sequencing project: providing services to taxonomists for standard genome sequencing and annotation.</title>
        <authorList>
            <consortium name="The Broad Institute Genomics Platform"/>
            <consortium name="The Broad Institute Genome Sequencing Center for Infectious Disease"/>
            <person name="Wu L."/>
            <person name="Ma J."/>
        </authorList>
    </citation>
    <scope>NUCLEOTIDE SEQUENCE [LARGE SCALE GENOMIC DNA]</scope>
    <source>
        <strain evidence="7">JCM 18324</strain>
    </source>
</reference>
<dbReference type="EMBL" id="BAABJV010000014">
    <property type="protein sequence ID" value="GAA4788918.1"/>
    <property type="molecule type" value="Genomic_DNA"/>
</dbReference>